<dbReference type="Proteomes" id="UP001642501">
    <property type="component" value="Unassembled WGS sequence"/>
</dbReference>
<keyword evidence="4" id="KW-1185">Reference proteome</keyword>
<name>A0ABP0E4S0_9PEZI</name>
<evidence type="ECO:0000256" key="1">
    <source>
        <dbReference type="SAM" id="MobiDB-lite"/>
    </source>
</evidence>
<feature type="compositionally biased region" description="Basic and acidic residues" evidence="1">
    <location>
        <begin position="332"/>
        <end position="343"/>
    </location>
</feature>
<feature type="compositionally biased region" description="Basic residues" evidence="1">
    <location>
        <begin position="319"/>
        <end position="331"/>
    </location>
</feature>
<feature type="region of interest" description="Disordered" evidence="1">
    <location>
        <begin position="243"/>
        <end position="262"/>
    </location>
</feature>
<reference evidence="3 4" key="1">
    <citation type="submission" date="2024-01" db="EMBL/GenBank/DDBJ databases">
        <authorList>
            <person name="Allen C."/>
            <person name="Tagirdzhanova G."/>
        </authorList>
    </citation>
    <scope>NUCLEOTIDE SEQUENCE [LARGE SCALE GENOMIC DNA]</scope>
    <source>
        <strain evidence="3 4">CBS 573.63</strain>
    </source>
</reference>
<feature type="compositionally biased region" description="Basic and acidic residues" evidence="1">
    <location>
        <begin position="593"/>
        <end position="606"/>
    </location>
</feature>
<feature type="region of interest" description="Disordered" evidence="1">
    <location>
        <begin position="269"/>
        <end position="368"/>
    </location>
</feature>
<feature type="compositionally biased region" description="Polar residues" evidence="1">
    <location>
        <begin position="344"/>
        <end position="355"/>
    </location>
</feature>
<sequence length="733" mass="80758">MSVNLLRLRLHIQRNGVPDTRIVFLAATTENTTVAQLLEQVNDTIPLESPDWGLDDYAVEVSLSPASPSTRFECLHYQIANKLFDNDAEVFIRPLSSEDLKKLRIGGRHQISLDGKHLVDGLPFGRPLLKRLRGRPPVALAPRKPPRPFGNESLEFQVEGEVQDDEGDDYSMKLVPYGTRRPGDEEDGGGEDGEEESFNDSEEEEEGIDAAEIRLLLEDVQNPPDVITPRYPARVRFAVVGESASKDSNQLGNEDDSNFHSFNTKLCTSSISTEADQRDSKGGSESSDGNETQEIPSERQSLTPVPASQSTVAPNQGKTRTKKRNARRRAKQAMEKSREEDTRAISSASPSTQTPAEPDVPDAANVHVNSQASLGQRLRLDMGASRRFIASALGLRSFKKVSNVEDANKHPADQLDDQPDALPLGVEIEPENNTRPPPGHPENWASRIDYTAVECCDKNFVLDKPSFPFVQQWHAIKGQNGWRQKKSDHALTGTKRKQDTAFSMKAPEPKKRAAPSTSSESSLESSSDSDCIADDDGDYEHRPTRAVRSSAGNVDSLCSNDSDSDSDSDSFHAEEDDSDSSSDESSIATDAEDSTKIAEGTRKEDLPPLPVDITALPALEPGQAAKGMLLTWKDWVLSERTNWQPQVIDITARVVDVSDNGESLGVVIAHRDRELNRKPAKQYDEVTGERLYGRFDGPDVEDDDTDDADSSGYRTVLLTELMEPRVLLGVFKT</sequence>
<feature type="compositionally biased region" description="Acidic residues" evidence="1">
    <location>
        <begin position="184"/>
        <end position="207"/>
    </location>
</feature>
<feature type="region of interest" description="Disordered" evidence="1">
    <location>
        <begin position="135"/>
        <end position="154"/>
    </location>
</feature>
<dbReference type="EMBL" id="CAWUOM010000156">
    <property type="protein sequence ID" value="CAK7274142.1"/>
    <property type="molecule type" value="Genomic_DNA"/>
</dbReference>
<accession>A0ABP0E4S0</accession>
<feature type="compositionally biased region" description="Acidic residues" evidence="1">
    <location>
        <begin position="562"/>
        <end position="582"/>
    </location>
</feature>
<evidence type="ECO:0000313" key="4">
    <source>
        <dbReference type="Proteomes" id="UP001642501"/>
    </source>
</evidence>
<feature type="compositionally biased region" description="Polar residues" evidence="1">
    <location>
        <begin position="283"/>
        <end position="317"/>
    </location>
</feature>
<evidence type="ECO:0000259" key="2">
    <source>
        <dbReference type="Pfam" id="PF24054"/>
    </source>
</evidence>
<feature type="domain" description="DUF7357" evidence="2">
    <location>
        <begin position="6"/>
        <end position="143"/>
    </location>
</feature>
<evidence type="ECO:0000313" key="3">
    <source>
        <dbReference type="EMBL" id="CAK7274142.1"/>
    </source>
</evidence>
<feature type="region of interest" description="Disordered" evidence="1">
    <location>
        <begin position="478"/>
        <end position="609"/>
    </location>
</feature>
<feature type="region of interest" description="Disordered" evidence="1">
    <location>
        <begin position="409"/>
        <end position="445"/>
    </location>
</feature>
<dbReference type="InterPro" id="IPR055781">
    <property type="entry name" value="DUF7357"/>
</dbReference>
<protein>
    <recommendedName>
        <fullName evidence="2">DUF7357 domain-containing protein</fullName>
    </recommendedName>
</protein>
<feature type="region of interest" description="Disordered" evidence="1">
    <location>
        <begin position="160"/>
        <end position="207"/>
    </location>
</feature>
<feature type="compositionally biased region" description="Low complexity" evidence="1">
    <location>
        <begin position="516"/>
        <end position="530"/>
    </location>
</feature>
<dbReference type="Pfam" id="PF24054">
    <property type="entry name" value="DUF7357"/>
    <property type="match status" value="1"/>
</dbReference>
<proteinExistence type="predicted"/>
<gene>
    <name evidence="3" type="ORF">SEPCBS57363_006012</name>
</gene>
<organism evidence="3 4">
    <name type="scientific">Sporothrix epigloea</name>
    <dbReference type="NCBI Taxonomy" id="1892477"/>
    <lineage>
        <taxon>Eukaryota</taxon>
        <taxon>Fungi</taxon>
        <taxon>Dikarya</taxon>
        <taxon>Ascomycota</taxon>
        <taxon>Pezizomycotina</taxon>
        <taxon>Sordariomycetes</taxon>
        <taxon>Sordariomycetidae</taxon>
        <taxon>Ophiostomatales</taxon>
        <taxon>Ophiostomataceae</taxon>
        <taxon>Sporothrix</taxon>
    </lineage>
</organism>
<comment type="caution">
    <text evidence="3">The sequence shown here is derived from an EMBL/GenBank/DDBJ whole genome shotgun (WGS) entry which is preliminary data.</text>
</comment>